<dbReference type="Pfam" id="PF26082">
    <property type="entry name" value="zf-C2H2_AcuF"/>
    <property type="match status" value="1"/>
</dbReference>
<reference evidence="4" key="2">
    <citation type="journal article" date="2023" name="IMA Fungus">
        <title>Comparative genomic study of the Penicillium genus elucidates a diverse pangenome and 15 lateral gene transfer events.</title>
        <authorList>
            <person name="Petersen C."/>
            <person name="Sorensen T."/>
            <person name="Nielsen M.R."/>
            <person name="Sondergaard T.E."/>
            <person name="Sorensen J.L."/>
            <person name="Fitzpatrick D.A."/>
            <person name="Frisvad J.C."/>
            <person name="Nielsen K.L."/>
        </authorList>
    </citation>
    <scope>NUCLEOTIDE SEQUENCE</scope>
    <source>
        <strain evidence="4">IBT 16125</strain>
    </source>
</reference>
<proteinExistence type="predicted"/>
<dbReference type="GeneID" id="81599939"/>
<dbReference type="InterPro" id="IPR058925">
    <property type="entry name" value="zf-C2H2_AcuF"/>
</dbReference>
<sequence>MATISELLQVCLAQFISLIDSGTLSTHREVPLQEWKDELGRLRVWAANIGAHQTRQSSLDYRLRDASHIKSQIVRLLEQIQELLTDLKNILEEERGAEDQENNGINDLDDWGVISGSENSTTEIEEIHQGLVETIMQLYQMSMIIRKPAQHDRLVGTSKQDSEPFQFWAKQHISNKYPNADALAIDRISSAMARQRAILKYRERHHTKLSQGIDSGGDGKSAMLSETVVTDLFEEIPGQFSDIVSDTGASETSYGGTLLEGTGTDAPKIPPIPKNGREQRPFECPYCFYIITARDKRAWARHIFRDLMPYVCIIPGCSTPSKLYEGRRQWYHHIREIHASTLSTEGLYDCSICSQGALSVATFQRHVGQHLEELALFLIPPTDTEDDEDAVTDEEKGTRSIDDNLSDGSLGSYAGAQNVEQRNDRNRAATSASESDHGGDYRSGWPHNKSKHYTSSVGTNLSDREPLELLESDVEDKKAPLFAVLYTRRQARYEAEAP</sequence>
<gene>
    <name evidence="4" type="ORF">N7458_006314</name>
</gene>
<feature type="compositionally biased region" description="Basic and acidic residues" evidence="2">
    <location>
        <begin position="393"/>
        <end position="402"/>
    </location>
</feature>
<evidence type="ECO:0000256" key="1">
    <source>
        <dbReference type="SAM" id="Coils"/>
    </source>
</evidence>
<evidence type="ECO:0000313" key="4">
    <source>
        <dbReference type="EMBL" id="KAJ5449865.1"/>
    </source>
</evidence>
<dbReference type="AlphaFoldDB" id="A0AAD6C4G4"/>
<keyword evidence="1" id="KW-0175">Coiled coil</keyword>
<feature type="domain" description="C2H2-type" evidence="3">
    <location>
        <begin position="348"/>
        <end position="370"/>
    </location>
</feature>
<feature type="compositionally biased region" description="Acidic residues" evidence="2">
    <location>
        <begin position="383"/>
        <end position="392"/>
    </location>
</feature>
<name>A0AAD6C4G4_9EURO</name>
<protein>
    <recommendedName>
        <fullName evidence="3">C2H2-type domain-containing protein</fullName>
    </recommendedName>
</protein>
<dbReference type="Proteomes" id="UP001213681">
    <property type="component" value="Unassembled WGS sequence"/>
</dbReference>
<reference evidence="4" key="1">
    <citation type="submission" date="2022-12" db="EMBL/GenBank/DDBJ databases">
        <authorList>
            <person name="Petersen C."/>
        </authorList>
    </citation>
    <scope>NUCLEOTIDE SEQUENCE</scope>
    <source>
        <strain evidence="4">IBT 16125</strain>
    </source>
</reference>
<dbReference type="InterPro" id="IPR013087">
    <property type="entry name" value="Znf_C2H2_type"/>
</dbReference>
<dbReference type="EMBL" id="JAPVEA010000006">
    <property type="protein sequence ID" value="KAJ5449865.1"/>
    <property type="molecule type" value="Genomic_DNA"/>
</dbReference>
<accession>A0AAD6C4G4</accession>
<dbReference type="PANTHER" id="PTHR35391:SF7">
    <property type="entry name" value="C2H2-TYPE DOMAIN-CONTAINING PROTEIN"/>
    <property type="match status" value="1"/>
</dbReference>
<dbReference type="PANTHER" id="PTHR35391">
    <property type="entry name" value="C2H2-TYPE DOMAIN-CONTAINING PROTEIN-RELATED"/>
    <property type="match status" value="1"/>
</dbReference>
<feature type="coiled-coil region" evidence="1">
    <location>
        <begin position="73"/>
        <end position="100"/>
    </location>
</feature>
<comment type="caution">
    <text evidence="4">The sequence shown here is derived from an EMBL/GenBank/DDBJ whole genome shotgun (WGS) entry which is preliminary data.</text>
</comment>
<dbReference type="SMART" id="SM00355">
    <property type="entry name" value="ZnF_C2H2"/>
    <property type="match status" value="2"/>
</dbReference>
<organism evidence="4 5">
    <name type="scientific">Penicillium daleae</name>
    <dbReference type="NCBI Taxonomy" id="63821"/>
    <lineage>
        <taxon>Eukaryota</taxon>
        <taxon>Fungi</taxon>
        <taxon>Dikarya</taxon>
        <taxon>Ascomycota</taxon>
        <taxon>Pezizomycotina</taxon>
        <taxon>Eurotiomycetes</taxon>
        <taxon>Eurotiomycetidae</taxon>
        <taxon>Eurotiales</taxon>
        <taxon>Aspergillaceae</taxon>
        <taxon>Penicillium</taxon>
    </lineage>
</organism>
<evidence type="ECO:0000256" key="2">
    <source>
        <dbReference type="SAM" id="MobiDB-lite"/>
    </source>
</evidence>
<keyword evidence="5" id="KW-1185">Reference proteome</keyword>
<feature type="region of interest" description="Disordered" evidence="2">
    <location>
        <begin position="382"/>
        <end position="463"/>
    </location>
</feature>
<feature type="domain" description="C2H2-type" evidence="3">
    <location>
        <begin position="310"/>
        <end position="338"/>
    </location>
</feature>
<evidence type="ECO:0000313" key="5">
    <source>
        <dbReference type="Proteomes" id="UP001213681"/>
    </source>
</evidence>
<dbReference type="RefSeq" id="XP_056765400.1">
    <property type="nucleotide sequence ID" value="XM_056909696.1"/>
</dbReference>
<evidence type="ECO:0000259" key="3">
    <source>
        <dbReference type="SMART" id="SM00355"/>
    </source>
</evidence>